<evidence type="ECO:0000313" key="3">
    <source>
        <dbReference type="Proteomes" id="UP000240883"/>
    </source>
</evidence>
<dbReference type="EMBL" id="KZ678128">
    <property type="protein sequence ID" value="PSN75643.1"/>
    <property type="molecule type" value="Genomic_DNA"/>
</dbReference>
<evidence type="ECO:0000313" key="2">
    <source>
        <dbReference type="EMBL" id="PSN75643.1"/>
    </source>
</evidence>
<dbReference type="Proteomes" id="UP000240883">
    <property type="component" value="Unassembled WGS sequence"/>
</dbReference>
<organism evidence="2 3">
    <name type="scientific">Corynespora cassiicola Philippines</name>
    <dbReference type="NCBI Taxonomy" id="1448308"/>
    <lineage>
        <taxon>Eukaryota</taxon>
        <taxon>Fungi</taxon>
        <taxon>Dikarya</taxon>
        <taxon>Ascomycota</taxon>
        <taxon>Pezizomycotina</taxon>
        <taxon>Dothideomycetes</taxon>
        <taxon>Pleosporomycetidae</taxon>
        <taxon>Pleosporales</taxon>
        <taxon>Corynesporascaceae</taxon>
        <taxon>Corynespora</taxon>
    </lineage>
</organism>
<accession>A0A2T2PD97</accession>
<proteinExistence type="predicted"/>
<evidence type="ECO:0000256" key="1">
    <source>
        <dbReference type="SAM" id="SignalP"/>
    </source>
</evidence>
<evidence type="ECO:0008006" key="4">
    <source>
        <dbReference type="Google" id="ProtNLM"/>
    </source>
</evidence>
<feature type="signal peptide" evidence="1">
    <location>
        <begin position="1"/>
        <end position="23"/>
    </location>
</feature>
<name>A0A2T2PD97_CORCC</name>
<dbReference type="AlphaFoldDB" id="A0A2T2PD97"/>
<protein>
    <recommendedName>
        <fullName evidence="4">Secreted protein</fullName>
    </recommendedName>
</protein>
<keyword evidence="3" id="KW-1185">Reference proteome</keyword>
<feature type="chain" id="PRO_5015666784" description="Secreted protein" evidence="1">
    <location>
        <begin position="24"/>
        <end position="71"/>
    </location>
</feature>
<sequence>MGRSARSWAQVLLVQLITAHTLSVKLWAQALLMQPITAHELCVHVESRSYSVHQTRSHHRTKVDRSCIHFL</sequence>
<reference evidence="2 3" key="1">
    <citation type="journal article" date="2018" name="Front. Microbiol.">
        <title>Genome-Wide Analysis of Corynespora cassiicola Leaf Fall Disease Putative Effectors.</title>
        <authorList>
            <person name="Lopez D."/>
            <person name="Ribeiro S."/>
            <person name="Label P."/>
            <person name="Fumanal B."/>
            <person name="Venisse J.S."/>
            <person name="Kohler A."/>
            <person name="de Oliveira R.R."/>
            <person name="Labutti K."/>
            <person name="Lipzen A."/>
            <person name="Lail K."/>
            <person name="Bauer D."/>
            <person name="Ohm R.A."/>
            <person name="Barry K.W."/>
            <person name="Spatafora J."/>
            <person name="Grigoriev I.V."/>
            <person name="Martin F.M."/>
            <person name="Pujade-Renaud V."/>
        </authorList>
    </citation>
    <scope>NUCLEOTIDE SEQUENCE [LARGE SCALE GENOMIC DNA]</scope>
    <source>
        <strain evidence="2 3">Philippines</strain>
    </source>
</reference>
<keyword evidence="1" id="KW-0732">Signal</keyword>
<gene>
    <name evidence="2" type="ORF">BS50DRAFT_568238</name>
</gene>